<evidence type="ECO:0000256" key="1">
    <source>
        <dbReference type="SAM" id="Phobius"/>
    </source>
</evidence>
<reference evidence="3" key="1">
    <citation type="submission" date="2022-10" db="EMBL/GenBank/DDBJ databases">
        <title>Tapping the CABI collections for fungal endophytes: first genome assemblies for Collariella, Neodidymelliopsis, Ascochyta clinopodiicola, Didymella pomorum, Didymosphaeria variabile, Neocosmospora piperis and Neocucurbitaria cava.</title>
        <authorList>
            <person name="Hill R."/>
        </authorList>
    </citation>
    <scope>NUCLEOTIDE SEQUENCE</scope>
    <source>
        <strain evidence="3">IMI 366586</strain>
    </source>
</reference>
<feature type="domain" description="Rhodopsin" evidence="2">
    <location>
        <begin position="71"/>
        <end position="254"/>
    </location>
</feature>
<evidence type="ECO:0000259" key="2">
    <source>
        <dbReference type="Pfam" id="PF20684"/>
    </source>
</evidence>
<protein>
    <recommendedName>
        <fullName evidence="2">Rhodopsin domain-containing protein</fullName>
    </recommendedName>
</protein>
<evidence type="ECO:0000313" key="4">
    <source>
        <dbReference type="Proteomes" id="UP001140502"/>
    </source>
</evidence>
<gene>
    <name evidence="3" type="ORF">N0V84_004246</name>
</gene>
<keyword evidence="4" id="KW-1185">Reference proteome</keyword>
<keyword evidence="1" id="KW-1133">Transmembrane helix</keyword>
<sequence length="265" mass="30390">MQVHVPDPTAWSIGFYLNVLAMCLVMLRLSRRERQMSTSLGNPSFYKYPSDIFIVVAYRLEIRRGSEGNERSSADLERLLLSKYISDLLYTLANGATKISFASFFIEQHHMLHPGRPDFVKARRWATYWTITFTWLHAMQCHPLQKAWKADVEGTCINSIYVRIFQMSTSLSVDLLMLFTSAAFMLLTRINRLELTLIVFVGLIIGAIDIYSNFMAASWTDGLVQGTSYQGLIWPVIDLFIRVVYANTPFLYTVYTGHPTMKNPV</sequence>
<dbReference type="OrthoDB" id="10351741at2759"/>
<dbReference type="InterPro" id="IPR049326">
    <property type="entry name" value="Rhodopsin_dom_fungi"/>
</dbReference>
<feature type="transmembrane region" description="Helical" evidence="1">
    <location>
        <begin position="12"/>
        <end position="29"/>
    </location>
</feature>
<evidence type="ECO:0000313" key="3">
    <source>
        <dbReference type="EMBL" id="KAJ4323638.1"/>
    </source>
</evidence>
<proteinExistence type="predicted"/>
<comment type="caution">
    <text evidence="3">The sequence shown here is derived from an EMBL/GenBank/DDBJ whole genome shotgun (WGS) entry which is preliminary data.</text>
</comment>
<dbReference type="Pfam" id="PF20684">
    <property type="entry name" value="Fung_rhodopsin"/>
    <property type="match status" value="1"/>
</dbReference>
<name>A0A9W8WFZ0_9HYPO</name>
<feature type="transmembrane region" description="Helical" evidence="1">
    <location>
        <begin position="232"/>
        <end position="255"/>
    </location>
</feature>
<keyword evidence="1" id="KW-0812">Transmembrane</keyword>
<dbReference type="Proteomes" id="UP001140502">
    <property type="component" value="Unassembled WGS sequence"/>
</dbReference>
<accession>A0A9W8WFZ0</accession>
<feature type="transmembrane region" description="Helical" evidence="1">
    <location>
        <begin position="195"/>
        <end position="212"/>
    </location>
</feature>
<dbReference type="EMBL" id="JAPEUR010000068">
    <property type="protein sequence ID" value="KAJ4323638.1"/>
    <property type="molecule type" value="Genomic_DNA"/>
</dbReference>
<organism evidence="3 4">
    <name type="scientific">Fusarium piperis</name>
    <dbReference type="NCBI Taxonomy" id="1435070"/>
    <lineage>
        <taxon>Eukaryota</taxon>
        <taxon>Fungi</taxon>
        <taxon>Dikarya</taxon>
        <taxon>Ascomycota</taxon>
        <taxon>Pezizomycotina</taxon>
        <taxon>Sordariomycetes</taxon>
        <taxon>Hypocreomycetidae</taxon>
        <taxon>Hypocreales</taxon>
        <taxon>Nectriaceae</taxon>
        <taxon>Fusarium</taxon>
        <taxon>Fusarium solani species complex</taxon>
    </lineage>
</organism>
<dbReference type="AlphaFoldDB" id="A0A9W8WFZ0"/>
<keyword evidence="1" id="KW-0472">Membrane</keyword>